<evidence type="ECO:0000256" key="1">
    <source>
        <dbReference type="ARBA" id="ARBA00004141"/>
    </source>
</evidence>
<evidence type="ECO:0000256" key="4">
    <source>
        <dbReference type="ARBA" id="ARBA00022989"/>
    </source>
</evidence>
<dbReference type="Proteomes" id="UP000237481">
    <property type="component" value="Unassembled WGS sequence"/>
</dbReference>
<comment type="subcellular location">
    <subcellularLocation>
        <location evidence="1">Membrane</location>
        <topology evidence="1">Multi-pass membrane protein</topology>
    </subcellularLocation>
</comment>
<sequence length="106" mass="12073">MNRFILPDFPATTKWLTAKERVRLGLENDNNSTQAWSLSHLQSFMHAVRNWRIWMFVLAQILCTGAGTITYFIPTLMAALGCKGQEIQYVCPVVLGESLWEHGCVE</sequence>
<keyword evidence="3 6" id="KW-0812">Transmembrane</keyword>
<dbReference type="SUPFAM" id="SSF103473">
    <property type="entry name" value="MFS general substrate transporter"/>
    <property type="match status" value="1"/>
</dbReference>
<protein>
    <submittedName>
        <fullName evidence="7">Uncharacterized protein</fullName>
    </submittedName>
</protein>
<accession>A0A2S4KLF4</accession>
<comment type="caution">
    <text evidence="7">The sequence shown here is derived from an EMBL/GenBank/DDBJ whole genome shotgun (WGS) entry which is preliminary data.</text>
</comment>
<dbReference type="GO" id="GO:0022857">
    <property type="term" value="F:transmembrane transporter activity"/>
    <property type="evidence" value="ECO:0007669"/>
    <property type="project" value="TreeGrafter"/>
</dbReference>
<proteinExistence type="predicted"/>
<feature type="transmembrane region" description="Helical" evidence="6">
    <location>
        <begin position="53"/>
        <end position="73"/>
    </location>
</feature>
<name>A0A2S4KLF4_9HYPO</name>
<keyword evidence="2" id="KW-0813">Transport</keyword>
<dbReference type="OrthoDB" id="2985014at2759"/>
<evidence type="ECO:0000256" key="2">
    <source>
        <dbReference type="ARBA" id="ARBA00022448"/>
    </source>
</evidence>
<dbReference type="EMBL" id="PKSG01001121">
    <property type="protein sequence ID" value="POR30945.1"/>
    <property type="molecule type" value="Genomic_DNA"/>
</dbReference>
<evidence type="ECO:0000256" key="3">
    <source>
        <dbReference type="ARBA" id="ARBA00022692"/>
    </source>
</evidence>
<dbReference type="GO" id="GO:0016020">
    <property type="term" value="C:membrane"/>
    <property type="evidence" value="ECO:0007669"/>
    <property type="project" value="UniProtKB-SubCell"/>
</dbReference>
<evidence type="ECO:0000313" key="8">
    <source>
        <dbReference type="Proteomes" id="UP000237481"/>
    </source>
</evidence>
<dbReference type="InterPro" id="IPR036259">
    <property type="entry name" value="MFS_trans_sf"/>
</dbReference>
<reference evidence="7 8" key="1">
    <citation type="submission" date="2018-01" db="EMBL/GenBank/DDBJ databases">
        <title>Harnessing the power of phylogenomics to disentangle the directionality and signatures of interkingdom host jumping in the parasitic fungal genus Tolypocladium.</title>
        <authorList>
            <person name="Quandt C.A."/>
            <person name="Patterson W."/>
            <person name="Spatafora J.W."/>
        </authorList>
    </citation>
    <scope>NUCLEOTIDE SEQUENCE [LARGE SCALE GENOMIC DNA]</scope>
    <source>
        <strain evidence="7 8">NRBC 100945</strain>
    </source>
</reference>
<keyword evidence="5 6" id="KW-0472">Membrane</keyword>
<organism evidence="7 8">
    <name type="scientific">Tolypocladium paradoxum</name>
    <dbReference type="NCBI Taxonomy" id="94208"/>
    <lineage>
        <taxon>Eukaryota</taxon>
        <taxon>Fungi</taxon>
        <taxon>Dikarya</taxon>
        <taxon>Ascomycota</taxon>
        <taxon>Pezizomycotina</taxon>
        <taxon>Sordariomycetes</taxon>
        <taxon>Hypocreomycetidae</taxon>
        <taxon>Hypocreales</taxon>
        <taxon>Ophiocordycipitaceae</taxon>
        <taxon>Tolypocladium</taxon>
    </lineage>
</organism>
<keyword evidence="8" id="KW-1185">Reference proteome</keyword>
<dbReference type="PANTHER" id="PTHR43791:SF38">
    <property type="entry name" value="MAJOR FACILITATOR SUPERFAMILY (MFS) PROFILE DOMAIN-CONTAINING PROTEIN"/>
    <property type="match status" value="1"/>
</dbReference>
<gene>
    <name evidence="7" type="ORF">TPAR_08834</name>
</gene>
<dbReference type="PANTHER" id="PTHR43791">
    <property type="entry name" value="PERMEASE-RELATED"/>
    <property type="match status" value="1"/>
</dbReference>
<evidence type="ECO:0000256" key="5">
    <source>
        <dbReference type="ARBA" id="ARBA00023136"/>
    </source>
</evidence>
<evidence type="ECO:0000313" key="7">
    <source>
        <dbReference type="EMBL" id="POR30945.1"/>
    </source>
</evidence>
<dbReference type="AlphaFoldDB" id="A0A2S4KLF4"/>
<evidence type="ECO:0000256" key="6">
    <source>
        <dbReference type="SAM" id="Phobius"/>
    </source>
</evidence>
<keyword evidence="4 6" id="KW-1133">Transmembrane helix</keyword>